<comment type="caution">
    <text evidence="4">The sequence shown here is derived from an EMBL/GenBank/DDBJ whole genome shotgun (WGS) entry which is preliminary data.</text>
</comment>
<dbReference type="Gene3D" id="3.40.50.1820">
    <property type="entry name" value="alpha/beta hydrolase"/>
    <property type="match status" value="1"/>
</dbReference>
<dbReference type="OrthoDB" id="9815425at2"/>
<dbReference type="InterPro" id="IPR050300">
    <property type="entry name" value="GDXG_lipolytic_enzyme"/>
</dbReference>
<dbReference type="InterPro" id="IPR013094">
    <property type="entry name" value="AB_hydrolase_3"/>
</dbReference>
<feature type="signal peptide" evidence="2">
    <location>
        <begin position="1"/>
        <end position="21"/>
    </location>
</feature>
<dbReference type="AlphaFoldDB" id="A0A372NS18"/>
<dbReference type="PANTHER" id="PTHR48081:SF8">
    <property type="entry name" value="ALPHA_BETA HYDROLASE FOLD-3 DOMAIN-CONTAINING PROTEIN-RELATED"/>
    <property type="match status" value="1"/>
</dbReference>
<dbReference type="SUPFAM" id="SSF53474">
    <property type="entry name" value="alpha/beta-Hydrolases"/>
    <property type="match status" value="1"/>
</dbReference>
<feature type="chain" id="PRO_5016844101" evidence="2">
    <location>
        <begin position="22"/>
        <end position="376"/>
    </location>
</feature>
<organism evidence="4 5">
    <name type="scientific">Mucilaginibacter conchicola</name>
    <dbReference type="NCBI Taxonomy" id="2303333"/>
    <lineage>
        <taxon>Bacteria</taxon>
        <taxon>Pseudomonadati</taxon>
        <taxon>Bacteroidota</taxon>
        <taxon>Sphingobacteriia</taxon>
        <taxon>Sphingobacteriales</taxon>
        <taxon>Sphingobacteriaceae</taxon>
        <taxon>Mucilaginibacter</taxon>
    </lineage>
</organism>
<reference evidence="4 5" key="1">
    <citation type="submission" date="2018-08" db="EMBL/GenBank/DDBJ databases">
        <title>Mucilaginibacter sp. MYSH2.</title>
        <authorList>
            <person name="Seo T."/>
        </authorList>
    </citation>
    <scope>NUCLEOTIDE SEQUENCE [LARGE SCALE GENOMIC DNA]</scope>
    <source>
        <strain evidence="4 5">MYSH2</strain>
    </source>
</reference>
<keyword evidence="1 4" id="KW-0378">Hydrolase</keyword>
<accession>A0A372NS18</accession>
<sequence length="376" mass="39698">MKKRSLLFAAGICLVTAAACTGDGSKKAADSAAGDTSVMAGADTAHTLKPAGPAPSWGKDIKPEMQVVMEKLASYGDKPIPELTAPRARKNHTPTDAVMDVMKEHNMPKPVFNVDTAGKDIPAGDGKIHIRVYTPKTDAQAYPVIVYYHGGGFVIANLDVYDPSANALADKTGAIVVSVAYRLAPEHKFPAAHNDAYAAYKWVTENAASIKGDPKKIALAGESAGGNLAIATAIKARDSKIMLPVAILAVYPVAQSDMNTASYTKNAAAKPLDKPMMGWFVKNYLNNMAEAKDQRISLVSADLKGLPASTVITAEIDPLQSDGMMVAEKLKAAGVTVDTKNYDGVTHEFFGMGAVVPQAKEAEEYAAAQLKKAFGM</sequence>
<evidence type="ECO:0000313" key="4">
    <source>
        <dbReference type="EMBL" id="RFZ91387.1"/>
    </source>
</evidence>
<keyword evidence="5" id="KW-1185">Reference proteome</keyword>
<protein>
    <submittedName>
        <fullName evidence="4">Alpha/beta hydrolase</fullName>
    </submittedName>
</protein>
<dbReference type="Pfam" id="PF07859">
    <property type="entry name" value="Abhydrolase_3"/>
    <property type="match status" value="1"/>
</dbReference>
<feature type="domain" description="Alpha/beta hydrolase fold-3" evidence="3">
    <location>
        <begin position="145"/>
        <end position="350"/>
    </location>
</feature>
<dbReference type="InterPro" id="IPR029058">
    <property type="entry name" value="AB_hydrolase_fold"/>
</dbReference>
<dbReference type="RefSeq" id="WP_117393631.1">
    <property type="nucleotide sequence ID" value="NZ_QWDC01000003.1"/>
</dbReference>
<evidence type="ECO:0000259" key="3">
    <source>
        <dbReference type="Pfam" id="PF07859"/>
    </source>
</evidence>
<evidence type="ECO:0000256" key="1">
    <source>
        <dbReference type="ARBA" id="ARBA00022801"/>
    </source>
</evidence>
<dbReference type="GO" id="GO:0016787">
    <property type="term" value="F:hydrolase activity"/>
    <property type="evidence" value="ECO:0007669"/>
    <property type="project" value="UniProtKB-KW"/>
</dbReference>
<gene>
    <name evidence="4" type="ORF">D0C36_20180</name>
</gene>
<dbReference type="PANTHER" id="PTHR48081">
    <property type="entry name" value="AB HYDROLASE SUPERFAMILY PROTEIN C4A8.06C"/>
    <property type="match status" value="1"/>
</dbReference>
<evidence type="ECO:0000256" key="2">
    <source>
        <dbReference type="SAM" id="SignalP"/>
    </source>
</evidence>
<name>A0A372NS18_9SPHI</name>
<dbReference type="PROSITE" id="PS51257">
    <property type="entry name" value="PROKAR_LIPOPROTEIN"/>
    <property type="match status" value="1"/>
</dbReference>
<keyword evidence="2" id="KW-0732">Signal</keyword>
<dbReference type="EMBL" id="QWDC01000003">
    <property type="protein sequence ID" value="RFZ91387.1"/>
    <property type="molecule type" value="Genomic_DNA"/>
</dbReference>
<dbReference type="Proteomes" id="UP000264217">
    <property type="component" value="Unassembled WGS sequence"/>
</dbReference>
<proteinExistence type="predicted"/>
<evidence type="ECO:0000313" key="5">
    <source>
        <dbReference type="Proteomes" id="UP000264217"/>
    </source>
</evidence>